<feature type="region of interest" description="Disordered" evidence="1">
    <location>
        <begin position="430"/>
        <end position="450"/>
    </location>
</feature>
<dbReference type="Pfam" id="PF00004">
    <property type="entry name" value="AAA"/>
    <property type="match status" value="1"/>
</dbReference>
<dbReference type="InterPro" id="IPR003593">
    <property type="entry name" value="AAA+_ATPase"/>
</dbReference>
<dbReference type="GO" id="GO:0016887">
    <property type="term" value="F:ATP hydrolysis activity"/>
    <property type="evidence" value="ECO:0007669"/>
    <property type="project" value="InterPro"/>
</dbReference>
<feature type="domain" description="AAA+ ATPase" evidence="2">
    <location>
        <begin position="684"/>
        <end position="882"/>
    </location>
</feature>
<keyword evidence="4" id="KW-1185">Reference proteome</keyword>
<evidence type="ECO:0000313" key="4">
    <source>
        <dbReference type="Proteomes" id="UP001303473"/>
    </source>
</evidence>
<feature type="region of interest" description="Disordered" evidence="1">
    <location>
        <begin position="47"/>
        <end position="275"/>
    </location>
</feature>
<comment type="caution">
    <text evidence="3">The sequence shown here is derived from an EMBL/GenBank/DDBJ whole genome shotgun (WGS) entry which is preliminary data.</text>
</comment>
<dbReference type="PANTHER" id="PTHR23389">
    <property type="entry name" value="CHROMOSOME TRANSMISSION FIDELITY FACTOR 18"/>
    <property type="match status" value="1"/>
</dbReference>
<dbReference type="SUPFAM" id="SSF52540">
    <property type="entry name" value="P-loop containing nucleoside triphosphate hydrolases"/>
    <property type="match status" value="1"/>
</dbReference>
<dbReference type="GO" id="GO:0005524">
    <property type="term" value="F:ATP binding"/>
    <property type="evidence" value="ECO:0007669"/>
    <property type="project" value="InterPro"/>
</dbReference>
<feature type="compositionally biased region" description="Low complexity" evidence="1">
    <location>
        <begin position="781"/>
        <end position="796"/>
    </location>
</feature>
<organism evidence="3 4">
    <name type="scientific">Diplogelasinospora grovesii</name>
    <dbReference type="NCBI Taxonomy" id="303347"/>
    <lineage>
        <taxon>Eukaryota</taxon>
        <taxon>Fungi</taxon>
        <taxon>Dikarya</taxon>
        <taxon>Ascomycota</taxon>
        <taxon>Pezizomycotina</taxon>
        <taxon>Sordariomycetes</taxon>
        <taxon>Sordariomycetidae</taxon>
        <taxon>Sordariales</taxon>
        <taxon>Diplogelasinosporaceae</taxon>
        <taxon>Diplogelasinospora</taxon>
    </lineage>
</organism>
<feature type="region of interest" description="Disordered" evidence="1">
    <location>
        <begin position="781"/>
        <end position="810"/>
    </location>
</feature>
<dbReference type="GO" id="GO:0003677">
    <property type="term" value="F:DNA binding"/>
    <property type="evidence" value="ECO:0007669"/>
    <property type="project" value="TreeGrafter"/>
</dbReference>
<name>A0AAN6NEJ4_9PEZI</name>
<dbReference type="Proteomes" id="UP001303473">
    <property type="component" value="Unassembled WGS sequence"/>
</dbReference>
<feature type="compositionally biased region" description="Basic and acidic residues" evidence="1">
    <location>
        <begin position="259"/>
        <end position="270"/>
    </location>
</feature>
<dbReference type="GO" id="GO:0005634">
    <property type="term" value="C:nucleus"/>
    <property type="evidence" value="ECO:0007669"/>
    <property type="project" value="TreeGrafter"/>
</dbReference>
<dbReference type="Gene3D" id="3.40.50.300">
    <property type="entry name" value="P-loop containing nucleotide triphosphate hydrolases"/>
    <property type="match status" value="1"/>
</dbReference>
<dbReference type="InterPro" id="IPR003959">
    <property type="entry name" value="ATPase_AAA_core"/>
</dbReference>
<evidence type="ECO:0000313" key="3">
    <source>
        <dbReference type="EMBL" id="KAK3944350.1"/>
    </source>
</evidence>
<dbReference type="InterPro" id="IPR027417">
    <property type="entry name" value="P-loop_NTPase"/>
</dbReference>
<evidence type="ECO:0000256" key="1">
    <source>
        <dbReference type="SAM" id="MobiDB-lite"/>
    </source>
</evidence>
<feature type="compositionally biased region" description="Polar residues" evidence="1">
    <location>
        <begin position="208"/>
        <end position="225"/>
    </location>
</feature>
<dbReference type="EMBL" id="MU853760">
    <property type="protein sequence ID" value="KAK3944350.1"/>
    <property type="molecule type" value="Genomic_DNA"/>
</dbReference>
<feature type="region of interest" description="Disordered" evidence="1">
    <location>
        <begin position="602"/>
        <end position="626"/>
    </location>
</feature>
<proteinExistence type="predicted"/>
<dbReference type="PANTHER" id="PTHR23389:SF21">
    <property type="entry name" value="ATPASE FAMILY AAA DOMAIN-CONTAINING PROTEIN 5"/>
    <property type="match status" value="1"/>
</dbReference>
<feature type="region of interest" description="Disordered" evidence="1">
    <location>
        <begin position="1261"/>
        <end position="1309"/>
    </location>
</feature>
<feature type="compositionally biased region" description="Basic residues" evidence="1">
    <location>
        <begin position="1282"/>
        <end position="1298"/>
    </location>
</feature>
<accession>A0AAN6NEJ4</accession>
<feature type="compositionally biased region" description="Basic residues" evidence="1">
    <location>
        <begin position="440"/>
        <end position="449"/>
    </location>
</feature>
<dbReference type="SMART" id="SM00382">
    <property type="entry name" value="AAA"/>
    <property type="match status" value="1"/>
</dbReference>
<feature type="compositionally biased region" description="Basic and acidic residues" evidence="1">
    <location>
        <begin position="182"/>
        <end position="207"/>
    </location>
</feature>
<feature type="region of interest" description="Disordered" evidence="1">
    <location>
        <begin position="307"/>
        <end position="386"/>
    </location>
</feature>
<protein>
    <submittedName>
        <fullName evidence="3">ATPase family AAA domain-containing protein 5</fullName>
    </submittedName>
</protein>
<sequence>MGFESRQQCLSRNIVQNGISQAWAFDLVKLLPMGSVAVLTMAEDANPRGCTESRPLHPFFTPSRSPARPAEDCVPDDTNVPTPASALAPLLDSAGEGISAHDVSEQSGGRRSKRRKVNANREDDGRQRTRAKRHAKSTGILDITKHFTKPGTCDGVATDNDHHVGGPGVGPSNQGGQLIPDAQHEERHQEDLPEKHPRDESSQDKQCQENQISESLFQPPTSTLNAEIARPRKVLQLNPKTGTIGSPPKPKPPKTAKGKTGEDGKKDSPRRGKRMSRVVCINYGIDSESRMRIGCKINSILNARVPESPAKSEGMGDSGSQNNPPLEVTKPAASQPPSKETHPFFQTKKSATIDEVKIRKAPPSPPPARPKTFSSTPCSPTRPRLTASNVRAPQFGIKTTGRKFPGSKTAAWPWKDMVHVRGDGLPPVDTESFSSLPPPRKSKGHAVKVSKHESLMEHVTRSMEIPVMAECVRNINTDNFVPPPPELRLPRKHFESGRKLQARILPELRSFRISSSLSRTTSQCKSGSEADLVQGIQPPMQLSRLFNSICSSLSAFDRSQCESANWAQKYAPTSAVEVLQTGQEASLLRDWLRALMVQSVDTGAPENDKSKAGPGKIKGSGGGKARKKRKKLDGFIVSSDDEGYELSELSDCEEDWNPSGSRGIMRKTVVRSANLSRGKEGLRLNNTLVISGAHGCGKTAAVYAVAKELDFEVFEINSSSRRSGKDVLEKIGDMTRNHLVQQQHQANGPAEGGEATGVEDEVAADLKSGKQSTMSSFFKPKTAAAAKPKNAPKVAASGQQKETKSDAPKTQRQSLILLEEVDMLYEEDRQFWATVIGLVAQSKRPFIMTCNDETLLPLQNLSLHGIFRLGPPPTDLAVDRLLLVAANEGHALTRQAVEALYEARKRDLRAATMDMQYWCQIGVGDRRGGFDWFYPRWPKGIDLDENSEVIRVVSQDTYHAGMNWLARDSLVDPKMSSRLVEEELLCQTWESWGLDIGNWQDSVGLASWAESMSTVATAPADRLAVLEAYDDIAEAMSMADTCSCRAFAKFQEQPLDATLPNPPAKMRDDFVLGFTHLDTPVTTQYSSLTTSVPSTIKSLAKSSLQSRTEALRKTPASDLDPLNEARVLEWMRATFASPPPGTPAISRIDFAFAFDPLAAAESLPMLPVSYLDPSVFDRTLELIVLDVAPWVRGIVAYDSRLQKQRLRLSSLVSEGGRGTQGAKRMRTTRAALSALEGGSRSSTRGERWFKADINPHLIMKTAGKDWGGPDHEETEEATGPLKRSRKKAVLKDRERKKRVVEEEDSADELVDDDGGLLACTATDTQGN</sequence>
<reference evidence="4" key="1">
    <citation type="journal article" date="2023" name="Mol. Phylogenet. Evol.">
        <title>Genome-scale phylogeny and comparative genomics of the fungal order Sordariales.</title>
        <authorList>
            <person name="Hensen N."/>
            <person name="Bonometti L."/>
            <person name="Westerberg I."/>
            <person name="Brannstrom I.O."/>
            <person name="Guillou S."/>
            <person name="Cros-Aarteil S."/>
            <person name="Calhoun S."/>
            <person name="Haridas S."/>
            <person name="Kuo A."/>
            <person name="Mondo S."/>
            <person name="Pangilinan J."/>
            <person name="Riley R."/>
            <person name="LaButti K."/>
            <person name="Andreopoulos B."/>
            <person name="Lipzen A."/>
            <person name="Chen C."/>
            <person name="Yan M."/>
            <person name="Daum C."/>
            <person name="Ng V."/>
            <person name="Clum A."/>
            <person name="Steindorff A."/>
            <person name="Ohm R.A."/>
            <person name="Martin F."/>
            <person name="Silar P."/>
            <person name="Natvig D.O."/>
            <person name="Lalanne C."/>
            <person name="Gautier V."/>
            <person name="Ament-Velasquez S.L."/>
            <person name="Kruys A."/>
            <person name="Hutchinson M.I."/>
            <person name="Powell A.J."/>
            <person name="Barry K."/>
            <person name="Miller A.N."/>
            <person name="Grigoriev I.V."/>
            <person name="Debuchy R."/>
            <person name="Gladieux P."/>
            <person name="Hiltunen Thoren M."/>
            <person name="Johannesson H."/>
        </authorList>
    </citation>
    <scope>NUCLEOTIDE SEQUENCE [LARGE SCALE GENOMIC DNA]</scope>
    <source>
        <strain evidence="4">CBS 340.73</strain>
    </source>
</reference>
<evidence type="ECO:0000259" key="2">
    <source>
        <dbReference type="SMART" id="SM00382"/>
    </source>
</evidence>
<feature type="compositionally biased region" description="Low complexity" evidence="1">
    <location>
        <begin position="81"/>
        <end position="91"/>
    </location>
</feature>
<gene>
    <name evidence="3" type="ORF">QBC46DRAFT_442112</name>
</gene>